<evidence type="ECO:0000313" key="1">
    <source>
        <dbReference type="EMBL" id="KAJ7520856.1"/>
    </source>
</evidence>
<protein>
    <submittedName>
        <fullName evidence="1">Uncharacterized protein</fullName>
    </submittedName>
</protein>
<proteinExistence type="predicted"/>
<accession>A0ACC2ATJ9</accession>
<sequence length="343" mass="36106">MESPRSMNGHSSPEGMNGLSADDISSIQSSIRFLVSNAAAGSIIGKGGSNISELQSQSGARIQLSRNYEYFPGTTDRVVVLNGTVSEVLTAFKLILTKTTTENNESQDAFKSNQVRLLVPNSVCGAIIGKGGATIKTFIEDSQANIKLSSQEQILSGLSDRIVMITGNLEQQVRAAELVLGKVSPDSSYAQYGNAPLSYAGTQNPRNTFASLPIATTGYGVPVMGPIGAGNIAQSKGIMSPLVPLQAPFRVTLPLVQAGSHTTTTSIEVLDEHIGALVGRGGKTINEIQQNSGVKIKISNRGDFVPGTKNRKVTLMGTAAGVQIAQHLVAQRLQQIIASDIDK</sequence>
<gene>
    <name evidence="1" type="ORF">O6H91_19G026100</name>
</gene>
<evidence type="ECO:0000313" key="2">
    <source>
        <dbReference type="Proteomes" id="UP001162992"/>
    </source>
</evidence>
<organism evidence="1 2">
    <name type="scientific">Diphasiastrum complanatum</name>
    <name type="common">Issler's clubmoss</name>
    <name type="synonym">Lycopodium complanatum</name>
    <dbReference type="NCBI Taxonomy" id="34168"/>
    <lineage>
        <taxon>Eukaryota</taxon>
        <taxon>Viridiplantae</taxon>
        <taxon>Streptophyta</taxon>
        <taxon>Embryophyta</taxon>
        <taxon>Tracheophyta</taxon>
        <taxon>Lycopodiopsida</taxon>
        <taxon>Lycopodiales</taxon>
        <taxon>Lycopodiaceae</taxon>
        <taxon>Lycopodioideae</taxon>
        <taxon>Diphasiastrum</taxon>
    </lineage>
</organism>
<dbReference type="EMBL" id="CM055110">
    <property type="protein sequence ID" value="KAJ7520856.1"/>
    <property type="molecule type" value="Genomic_DNA"/>
</dbReference>
<comment type="caution">
    <text evidence="1">The sequence shown here is derived from an EMBL/GenBank/DDBJ whole genome shotgun (WGS) entry which is preliminary data.</text>
</comment>
<keyword evidence="2" id="KW-1185">Reference proteome</keyword>
<dbReference type="Proteomes" id="UP001162992">
    <property type="component" value="Chromosome 19"/>
</dbReference>
<reference evidence="2" key="1">
    <citation type="journal article" date="2024" name="Proc. Natl. Acad. Sci. U.S.A.">
        <title>Extraordinary preservation of gene collinearity over three hundred million years revealed in homosporous lycophytes.</title>
        <authorList>
            <person name="Li C."/>
            <person name="Wickell D."/>
            <person name="Kuo L.Y."/>
            <person name="Chen X."/>
            <person name="Nie B."/>
            <person name="Liao X."/>
            <person name="Peng D."/>
            <person name="Ji J."/>
            <person name="Jenkins J."/>
            <person name="Williams M."/>
            <person name="Shu S."/>
            <person name="Plott C."/>
            <person name="Barry K."/>
            <person name="Rajasekar S."/>
            <person name="Grimwood J."/>
            <person name="Han X."/>
            <person name="Sun S."/>
            <person name="Hou Z."/>
            <person name="He W."/>
            <person name="Dai G."/>
            <person name="Sun C."/>
            <person name="Schmutz J."/>
            <person name="Leebens-Mack J.H."/>
            <person name="Li F.W."/>
            <person name="Wang L."/>
        </authorList>
    </citation>
    <scope>NUCLEOTIDE SEQUENCE [LARGE SCALE GENOMIC DNA]</scope>
    <source>
        <strain evidence="2">cv. PW_Plant_1</strain>
    </source>
</reference>
<name>A0ACC2ATJ9_DIPCM</name>